<dbReference type="GO" id="GO:0004497">
    <property type="term" value="F:monooxygenase activity"/>
    <property type="evidence" value="ECO:0007669"/>
    <property type="project" value="UniProtKB-KW"/>
</dbReference>
<accession>A0A830GEU5</accession>
<evidence type="ECO:0000313" key="3">
    <source>
        <dbReference type="Proteomes" id="UP000608850"/>
    </source>
</evidence>
<dbReference type="SUPFAM" id="SSF54909">
    <property type="entry name" value="Dimeric alpha+beta barrel"/>
    <property type="match status" value="1"/>
</dbReference>
<dbReference type="PANTHER" id="PTHR33336">
    <property type="entry name" value="QUINOL MONOOXYGENASE YGIN-RELATED"/>
    <property type="match status" value="1"/>
</dbReference>
<dbReference type="AlphaFoldDB" id="A0A830GEU5"/>
<evidence type="ECO:0000259" key="1">
    <source>
        <dbReference type="PROSITE" id="PS51725"/>
    </source>
</evidence>
<proteinExistence type="predicted"/>
<reference evidence="2 3" key="1">
    <citation type="journal article" date="2019" name="Int. J. Syst. Evol. Microbiol.">
        <title>The Global Catalogue of Microorganisms (GCM) 10K type strain sequencing project: providing services to taxonomists for standard genome sequencing and annotation.</title>
        <authorList>
            <consortium name="The Broad Institute Genomics Platform"/>
            <consortium name="The Broad Institute Genome Sequencing Center for Infectious Disease"/>
            <person name="Wu L."/>
            <person name="Ma J."/>
        </authorList>
    </citation>
    <scope>NUCLEOTIDE SEQUENCE [LARGE SCALE GENOMIC DNA]</scope>
    <source>
        <strain evidence="2 3">JCM 16331</strain>
    </source>
</reference>
<dbReference type="PANTHER" id="PTHR33336:SF15">
    <property type="entry name" value="ABM DOMAIN-CONTAINING PROTEIN"/>
    <property type="match status" value="1"/>
</dbReference>
<sequence length="101" mass="11051">MIVVHATFPIDPDHREEALDLARDVVAASTEEPGVIDYHAAVDVEDETVLRFVERYEDAAAVEAHEESEHFRAFVAGLSDVLAGDPEATRFAVDSATDVEL</sequence>
<feature type="domain" description="ABM" evidence="1">
    <location>
        <begin position="2"/>
        <end position="91"/>
    </location>
</feature>
<dbReference type="Gene3D" id="3.30.70.100">
    <property type="match status" value="1"/>
</dbReference>
<dbReference type="Proteomes" id="UP000608850">
    <property type="component" value="Unassembled WGS sequence"/>
</dbReference>
<name>A0A830GEU5_9EURY</name>
<keyword evidence="2" id="KW-0503">Monooxygenase</keyword>
<dbReference type="RefSeq" id="WP_188879402.1">
    <property type="nucleotide sequence ID" value="NZ_BMOQ01000007.1"/>
</dbReference>
<dbReference type="OrthoDB" id="8931at2157"/>
<organism evidence="2 3">
    <name type="scientific">Halarchaeum nitratireducens</name>
    <dbReference type="NCBI Taxonomy" id="489913"/>
    <lineage>
        <taxon>Archaea</taxon>
        <taxon>Methanobacteriati</taxon>
        <taxon>Methanobacteriota</taxon>
        <taxon>Stenosarchaea group</taxon>
        <taxon>Halobacteria</taxon>
        <taxon>Halobacteriales</taxon>
        <taxon>Halobacteriaceae</taxon>
    </lineage>
</organism>
<evidence type="ECO:0000313" key="2">
    <source>
        <dbReference type="EMBL" id="GGN22633.1"/>
    </source>
</evidence>
<protein>
    <submittedName>
        <fullName evidence="2">Antibiotic biosynthesis monooxygenase</fullName>
    </submittedName>
</protein>
<comment type="caution">
    <text evidence="2">The sequence shown here is derived from an EMBL/GenBank/DDBJ whole genome shotgun (WGS) entry which is preliminary data.</text>
</comment>
<dbReference type="InterPro" id="IPR011008">
    <property type="entry name" value="Dimeric_a/b-barrel"/>
</dbReference>
<dbReference type="InterPro" id="IPR007138">
    <property type="entry name" value="ABM_dom"/>
</dbReference>
<gene>
    <name evidence="2" type="ORF">GCM10009021_25240</name>
</gene>
<dbReference type="PROSITE" id="PS51725">
    <property type="entry name" value="ABM"/>
    <property type="match status" value="1"/>
</dbReference>
<dbReference type="Pfam" id="PF03992">
    <property type="entry name" value="ABM"/>
    <property type="match status" value="1"/>
</dbReference>
<keyword evidence="2" id="KW-0560">Oxidoreductase</keyword>
<keyword evidence="3" id="KW-1185">Reference proteome</keyword>
<dbReference type="InterPro" id="IPR050744">
    <property type="entry name" value="AI-2_Isomerase_LsrG"/>
</dbReference>
<dbReference type="EMBL" id="BMOQ01000007">
    <property type="protein sequence ID" value="GGN22633.1"/>
    <property type="molecule type" value="Genomic_DNA"/>
</dbReference>